<organism evidence="2">
    <name type="scientific">Arundo donax</name>
    <name type="common">Giant reed</name>
    <name type="synonym">Donax arundinaceus</name>
    <dbReference type="NCBI Taxonomy" id="35708"/>
    <lineage>
        <taxon>Eukaryota</taxon>
        <taxon>Viridiplantae</taxon>
        <taxon>Streptophyta</taxon>
        <taxon>Embryophyta</taxon>
        <taxon>Tracheophyta</taxon>
        <taxon>Spermatophyta</taxon>
        <taxon>Magnoliopsida</taxon>
        <taxon>Liliopsida</taxon>
        <taxon>Poales</taxon>
        <taxon>Poaceae</taxon>
        <taxon>PACMAD clade</taxon>
        <taxon>Arundinoideae</taxon>
        <taxon>Arundineae</taxon>
        <taxon>Arundo</taxon>
    </lineage>
</organism>
<proteinExistence type="predicted"/>
<evidence type="ECO:0000256" key="1">
    <source>
        <dbReference type="SAM" id="MobiDB-lite"/>
    </source>
</evidence>
<feature type="region of interest" description="Disordered" evidence="1">
    <location>
        <begin position="58"/>
        <end position="82"/>
    </location>
</feature>
<accession>A0A0A9ADS7</accession>
<name>A0A0A9ADS7_ARUDO</name>
<sequence>MRRCEEVVQAWMRVTPRTWWHRRAGRADERCNIVVEASNNARQEQGAHGSFWICAGSGQEKKPSPSCSNNAADQSLLGNKSL</sequence>
<protein>
    <submittedName>
        <fullName evidence="2">Uncharacterized protein</fullName>
    </submittedName>
</protein>
<reference evidence="2" key="2">
    <citation type="journal article" date="2015" name="Data Brief">
        <title>Shoot transcriptome of the giant reed, Arundo donax.</title>
        <authorList>
            <person name="Barrero R.A."/>
            <person name="Guerrero F.D."/>
            <person name="Moolhuijzen P."/>
            <person name="Goolsby J.A."/>
            <person name="Tidwell J."/>
            <person name="Bellgard S.E."/>
            <person name="Bellgard M.I."/>
        </authorList>
    </citation>
    <scope>NUCLEOTIDE SEQUENCE</scope>
    <source>
        <tissue evidence="2">Shoot tissue taken approximately 20 cm above the soil surface</tissue>
    </source>
</reference>
<dbReference type="AlphaFoldDB" id="A0A0A9ADS7"/>
<feature type="compositionally biased region" description="Polar residues" evidence="1">
    <location>
        <begin position="65"/>
        <end position="82"/>
    </location>
</feature>
<evidence type="ECO:0000313" key="2">
    <source>
        <dbReference type="EMBL" id="JAD45237.1"/>
    </source>
</evidence>
<reference evidence="2" key="1">
    <citation type="submission" date="2014-09" db="EMBL/GenBank/DDBJ databases">
        <authorList>
            <person name="Magalhaes I.L.F."/>
            <person name="Oliveira U."/>
            <person name="Santos F.R."/>
            <person name="Vidigal T.H.D.A."/>
            <person name="Brescovit A.D."/>
            <person name="Santos A.J."/>
        </authorList>
    </citation>
    <scope>NUCLEOTIDE SEQUENCE</scope>
    <source>
        <tissue evidence="2">Shoot tissue taken approximately 20 cm above the soil surface</tissue>
    </source>
</reference>
<dbReference type="EMBL" id="GBRH01252658">
    <property type="protein sequence ID" value="JAD45237.1"/>
    <property type="molecule type" value="Transcribed_RNA"/>
</dbReference>